<evidence type="ECO:0000313" key="2">
    <source>
        <dbReference type="Proteomes" id="UP000053105"/>
    </source>
</evidence>
<dbReference type="Proteomes" id="UP000053105">
    <property type="component" value="Unassembled WGS sequence"/>
</dbReference>
<reference evidence="1 2" key="1">
    <citation type="submission" date="2015-07" db="EMBL/GenBank/DDBJ databases">
        <title>The genome of Melipona quadrifasciata.</title>
        <authorList>
            <person name="Pan H."/>
            <person name="Kapheim K."/>
        </authorList>
    </citation>
    <scope>NUCLEOTIDE SEQUENCE [LARGE SCALE GENOMIC DNA]</scope>
    <source>
        <strain evidence="1">0111107301</strain>
        <tissue evidence="1">Whole body</tissue>
    </source>
</reference>
<protein>
    <submittedName>
        <fullName evidence="1">Uncharacterized protein</fullName>
    </submittedName>
</protein>
<dbReference type="AlphaFoldDB" id="A0A0N0BC76"/>
<evidence type="ECO:0000313" key="1">
    <source>
        <dbReference type="EMBL" id="KOX68298.1"/>
    </source>
</evidence>
<gene>
    <name evidence="1" type="ORF">WN51_07956</name>
</gene>
<organism evidence="1 2">
    <name type="scientific">Melipona quadrifasciata</name>
    <dbReference type="NCBI Taxonomy" id="166423"/>
    <lineage>
        <taxon>Eukaryota</taxon>
        <taxon>Metazoa</taxon>
        <taxon>Ecdysozoa</taxon>
        <taxon>Arthropoda</taxon>
        <taxon>Hexapoda</taxon>
        <taxon>Insecta</taxon>
        <taxon>Pterygota</taxon>
        <taxon>Neoptera</taxon>
        <taxon>Endopterygota</taxon>
        <taxon>Hymenoptera</taxon>
        <taxon>Apocrita</taxon>
        <taxon>Aculeata</taxon>
        <taxon>Apoidea</taxon>
        <taxon>Anthophila</taxon>
        <taxon>Apidae</taxon>
        <taxon>Melipona</taxon>
    </lineage>
</organism>
<sequence>MTVQAGGSAILDCRISLLQDKTVSVFPFVSLSTLVCSKLSGKYPFLSFFFFFAKF</sequence>
<accession>A0A0N0BC76</accession>
<dbReference type="EMBL" id="KQ435937">
    <property type="protein sequence ID" value="KOX68298.1"/>
    <property type="molecule type" value="Genomic_DNA"/>
</dbReference>
<keyword evidence="2" id="KW-1185">Reference proteome</keyword>
<dbReference type="OrthoDB" id="10012075at2759"/>
<name>A0A0N0BC76_9HYME</name>
<proteinExistence type="predicted"/>